<dbReference type="InterPro" id="IPR030835">
    <property type="entry name" value="Sulfite_DH_SoxC"/>
</dbReference>
<dbReference type="AlphaFoldDB" id="A0A512J862"/>
<evidence type="ECO:0000256" key="3">
    <source>
        <dbReference type="ARBA" id="ARBA00022723"/>
    </source>
</evidence>
<evidence type="ECO:0000256" key="5">
    <source>
        <dbReference type="SAM" id="MobiDB-lite"/>
    </source>
</evidence>
<dbReference type="PANTHER" id="PTHR19372">
    <property type="entry name" value="SULFITE REDUCTASE"/>
    <property type="match status" value="1"/>
</dbReference>
<proteinExistence type="predicted"/>
<dbReference type="InterPro" id="IPR014756">
    <property type="entry name" value="Ig_E-set"/>
</dbReference>
<evidence type="ECO:0000259" key="6">
    <source>
        <dbReference type="Pfam" id="PF00174"/>
    </source>
</evidence>
<evidence type="ECO:0000259" key="7">
    <source>
        <dbReference type="Pfam" id="PF03404"/>
    </source>
</evidence>
<gene>
    <name evidence="8" type="ORF">MOX02_41950</name>
</gene>
<evidence type="ECO:0000256" key="2">
    <source>
        <dbReference type="ARBA" id="ARBA00022505"/>
    </source>
</evidence>
<keyword evidence="2" id="KW-0500">Molybdenum</keyword>
<evidence type="ECO:0000256" key="4">
    <source>
        <dbReference type="ARBA" id="ARBA00023002"/>
    </source>
</evidence>
<sequence length="471" mass="50950">MDHELLTPAGERQLATKGHGGNMSAAGDPSSSIIDPTDDCPCREGMNVLHRPDRRRFLFAAGTAAGGAATLGTGVVQAAEKAPAGAQWFDVPTDPTKEQGRAVGADGGYGSRSQFETTVRVRYPTPNENTSWSLTPLAALVGNITPSGLHFERHHGGIPTIDPSRHALVVHGMVGTAKRFGMEDLKRLPSVTRNHFIECSGNSLTEWKKPTLKNVQGTHGLLSTSEWTGVLFSTLAREVGLQDGAAWVLAEGADAAVMTRSIPMEKMLKDAMIAYGQNGEAIRPEQGYPVRLLLPGYEGNTHIKWLRRLEVSDKPFMTREETSKYTDLMGDGRARLFTLDMDAKSVITFPSGEMRLPGPGVYNVTGFAWSGRGRVQSVDVSVNGGKAWYPARLDSVPEPMCTIRFTFPWAWDGQPAILQSRCTDETGYIQPTRTELIAIRGDHGPSASVYHLNAIQSWAVASDGGVSNVHA</sequence>
<dbReference type="PROSITE" id="PS51318">
    <property type="entry name" value="TAT"/>
    <property type="match status" value="1"/>
</dbReference>
<dbReference type="GO" id="GO:0020037">
    <property type="term" value="F:heme binding"/>
    <property type="evidence" value="ECO:0007669"/>
    <property type="project" value="TreeGrafter"/>
</dbReference>
<dbReference type="Pfam" id="PF03404">
    <property type="entry name" value="Mo-co_dimer"/>
    <property type="match status" value="1"/>
</dbReference>
<keyword evidence="3" id="KW-0479">Metal-binding</keyword>
<dbReference type="InterPro" id="IPR000572">
    <property type="entry name" value="OxRdtase_Mopterin-bd_dom"/>
</dbReference>
<dbReference type="InterPro" id="IPR036374">
    <property type="entry name" value="OxRdtase_Mopterin-bd_sf"/>
</dbReference>
<feature type="domain" description="Oxidoreductase molybdopterin-binding" evidence="6">
    <location>
        <begin position="155"/>
        <end position="317"/>
    </location>
</feature>
<dbReference type="Pfam" id="PF00174">
    <property type="entry name" value="Oxidored_molyb"/>
    <property type="match status" value="1"/>
</dbReference>
<dbReference type="EMBL" id="BJZU01000092">
    <property type="protein sequence ID" value="GEP06157.1"/>
    <property type="molecule type" value="Genomic_DNA"/>
</dbReference>
<comment type="cofactor">
    <cofactor evidence="1">
        <name>Mo-molybdopterin</name>
        <dbReference type="ChEBI" id="CHEBI:71302"/>
    </cofactor>
</comment>
<accession>A0A512J862</accession>
<dbReference type="InterPro" id="IPR005066">
    <property type="entry name" value="MoCF_OxRdtse_dimer"/>
</dbReference>
<dbReference type="GO" id="GO:0043546">
    <property type="term" value="F:molybdopterin cofactor binding"/>
    <property type="evidence" value="ECO:0007669"/>
    <property type="project" value="TreeGrafter"/>
</dbReference>
<dbReference type="SUPFAM" id="SSF81296">
    <property type="entry name" value="E set domains"/>
    <property type="match status" value="1"/>
</dbReference>
<dbReference type="Gene3D" id="3.90.420.10">
    <property type="entry name" value="Oxidoreductase, molybdopterin-binding domain"/>
    <property type="match status" value="1"/>
</dbReference>
<dbReference type="SUPFAM" id="SSF56524">
    <property type="entry name" value="Oxidoreductase molybdopterin-binding domain"/>
    <property type="match status" value="1"/>
</dbReference>
<dbReference type="PANTHER" id="PTHR19372:SF7">
    <property type="entry name" value="SULFITE OXIDASE, MITOCHONDRIAL"/>
    <property type="match status" value="1"/>
</dbReference>
<reference evidence="8 9" key="1">
    <citation type="submission" date="2019-07" db="EMBL/GenBank/DDBJ databases">
        <title>Whole genome shotgun sequence of Methylobacterium oxalidis NBRC 107715.</title>
        <authorList>
            <person name="Hosoyama A."/>
            <person name="Uohara A."/>
            <person name="Ohji S."/>
            <person name="Ichikawa N."/>
        </authorList>
    </citation>
    <scope>NUCLEOTIDE SEQUENCE [LARGE SCALE GENOMIC DNA]</scope>
    <source>
        <strain evidence="8 9">NBRC 107715</strain>
    </source>
</reference>
<feature type="region of interest" description="Disordered" evidence="5">
    <location>
        <begin position="88"/>
        <end position="111"/>
    </location>
</feature>
<dbReference type="GO" id="GO:0030151">
    <property type="term" value="F:molybdenum ion binding"/>
    <property type="evidence" value="ECO:0007669"/>
    <property type="project" value="InterPro"/>
</dbReference>
<dbReference type="Proteomes" id="UP000321960">
    <property type="component" value="Unassembled WGS sequence"/>
</dbReference>
<evidence type="ECO:0000313" key="8">
    <source>
        <dbReference type="EMBL" id="GEP06157.1"/>
    </source>
</evidence>
<feature type="domain" description="Moybdenum cofactor oxidoreductase dimerisation" evidence="7">
    <location>
        <begin position="338"/>
        <end position="441"/>
    </location>
</feature>
<dbReference type="GO" id="GO:0006790">
    <property type="term" value="P:sulfur compound metabolic process"/>
    <property type="evidence" value="ECO:0007669"/>
    <property type="project" value="TreeGrafter"/>
</dbReference>
<dbReference type="NCBIfam" id="TIGR04555">
    <property type="entry name" value="sulfite_DH_soxC"/>
    <property type="match status" value="1"/>
</dbReference>
<evidence type="ECO:0000256" key="1">
    <source>
        <dbReference type="ARBA" id="ARBA00001924"/>
    </source>
</evidence>
<dbReference type="InterPro" id="IPR008335">
    <property type="entry name" value="Mopterin_OxRdtase_euk"/>
</dbReference>
<name>A0A512J862_9HYPH</name>
<comment type="caution">
    <text evidence="8">The sequence shown here is derived from an EMBL/GenBank/DDBJ whole genome shotgun (WGS) entry which is preliminary data.</text>
</comment>
<protein>
    <submittedName>
        <fullName evidence="8">Sulfite dehydrogenase</fullName>
    </submittedName>
</protein>
<dbReference type="GO" id="GO:0008482">
    <property type="term" value="F:sulfite oxidase activity"/>
    <property type="evidence" value="ECO:0007669"/>
    <property type="project" value="TreeGrafter"/>
</dbReference>
<keyword evidence="4" id="KW-0560">Oxidoreductase</keyword>
<dbReference type="PRINTS" id="PR00407">
    <property type="entry name" value="EUMOPTERIN"/>
</dbReference>
<organism evidence="8 9">
    <name type="scientific">Methylobacterium oxalidis</name>
    <dbReference type="NCBI Taxonomy" id="944322"/>
    <lineage>
        <taxon>Bacteria</taxon>
        <taxon>Pseudomonadati</taxon>
        <taxon>Pseudomonadota</taxon>
        <taxon>Alphaproteobacteria</taxon>
        <taxon>Hyphomicrobiales</taxon>
        <taxon>Methylobacteriaceae</taxon>
        <taxon>Methylobacterium</taxon>
    </lineage>
</organism>
<dbReference type="Gene3D" id="2.60.40.650">
    <property type="match status" value="1"/>
</dbReference>
<dbReference type="InterPro" id="IPR006311">
    <property type="entry name" value="TAT_signal"/>
</dbReference>
<feature type="region of interest" description="Disordered" evidence="5">
    <location>
        <begin position="1"/>
        <end position="38"/>
    </location>
</feature>
<evidence type="ECO:0000313" key="9">
    <source>
        <dbReference type="Proteomes" id="UP000321960"/>
    </source>
</evidence>